<dbReference type="RefSeq" id="WP_400187596.1">
    <property type="nucleotide sequence ID" value="NZ_JBGORX010000002.1"/>
</dbReference>
<accession>A0ABW8D998</accession>
<dbReference type="EMBL" id="JBGORX010000002">
    <property type="protein sequence ID" value="MFJ1268757.1"/>
    <property type="molecule type" value="Genomic_DNA"/>
</dbReference>
<name>A0ABW8D998_9GAMM</name>
<evidence type="ECO:0008006" key="4">
    <source>
        <dbReference type="Google" id="ProtNLM"/>
    </source>
</evidence>
<evidence type="ECO:0000313" key="2">
    <source>
        <dbReference type="EMBL" id="MFJ1268757.1"/>
    </source>
</evidence>
<protein>
    <recommendedName>
        <fullName evidence="4">Integrase</fullName>
    </recommendedName>
</protein>
<gene>
    <name evidence="2" type="ORF">ACD661_09345</name>
</gene>
<sequence length="65" mass="7377">MGKSFTPAAKKDDKNARSAHNEIYRDEGKKATFFGKHTTRSQVNKELIEDSLLREPFADNMSCKS</sequence>
<feature type="region of interest" description="Disordered" evidence="1">
    <location>
        <begin position="1"/>
        <end position="24"/>
    </location>
</feature>
<proteinExistence type="predicted"/>
<reference evidence="2 3" key="1">
    <citation type="submission" date="2024-08" db="EMBL/GenBank/DDBJ databases">
        <title>Draft Genome Sequence of Legionella lytica strain DSB2004, Isolated From a Fire Sprinkler System.</title>
        <authorList>
            <person name="Everhart A.D."/>
            <person name="Kidane D.T."/>
            <person name="Farone A.L."/>
            <person name="Farone M.B."/>
        </authorList>
    </citation>
    <scope>NUCLEOTIDE SEQUENCE [LARGE SCALE GENOMIC DNA]</scope>
    <source>
        <strain evidence="2 3">DSB2004</strain>
    </source>
</reference>
<comment type="caution">
    <text evidence="2">The sequence shown here is derived from an EMBL/GenBank/DDBJ whole genome shotgun (WGS) entry which is preliminary data.</text>
</comment>
<dbReference type="Proteomes" id="UP001615550">
    <property type="component" value="Unassembled WGS sequence"/>
</dbReference>
<keyword evidence="3" id="KW-1185">Reference proteome</keyword>
<evidence type="ECO:0000256" key="1">
    <source>
        <dbReference type="SAM" id="MobiDB-lite"/>
    </source>
</evidence>
<organism evidence="2 3">
    <name type="scientific">Legionella lytica</name>
    <dbReference type="NCBI Taxonomy" id="96232"/>
    <lineage>
        <taxon>Bacteria</taxon>
        <taxon>Pseudomonadati</taxon>
        <taxon>Pseudomonadota</taxon>
        <taxon>Gammaproteobacteria</taxon>
        <taxon>Legionellales</taxon>
        <taxon>Legionellaceae</taxon>
        <taxon>Legionella</taxon>
    </lineage>
</organism>
<evidence type="ECO:0000313" key="3">
    <source>
        <dbReference type="Proteomes" id="UP001615550"/>
    </source>
</evidence>
<feature type="compositionally biased region" description="Basic and acidic residues" evidence="1">
    <location>
        <begin position="9"/>
        <end position="24"/>
    </location>
</feature>